<feature type="region of interest" description="Disordered" evidence="1">
    <location>
        <begin position="16"/>
        <end position="44"/>
    </location>
</feature>
<reference evidence="3 4" key="2">
    <citation type="submission" date="2016-10" db="EMBL/GenBank/DDBJ databases">
        <authorList>
            <person name="de Groot N.N."/>
        </authorList>
    </citation>
    <scope>NUCLEOTIDE SEQUENCE [LARGE SCALE GENOMIC DNA]</scope>
    <source>
        <strain evidence="3 4">BS2772</strain>
    </source>
</reference>
<protein>
    <submittedName>
        <fullName evidence="3">Uncharacterized protein</fullName>
    </submittedName>
</protein>
<dbReference type="EMBL" id="JXDI01000002">
    <property type="protein sequence ID" value="KAF2407126.1"/>
    <property type="molecule type" value="Genomic_DNA"/>
</dbReference>
<proteinExistence type="predicted"/>
<organism evidence="3 4">
    <name type="scientific">Pseudomonas antarctica</name>
    <dbReference type="NCBI Taxonomy" id="219572"/>
    <lineage>
        <taxon>Bacteria</taxon>
        <taxon>Pseudomonadati</taxon>
        <taxon>Pseudomonadota</taxon>
        <taxon>Gammaproteobacteria</taxon>
        <taxon>Pseudomonadales</taxon>
        <taxon>Pseudomonadaceae</taxon>
        <taxon>Pseudomonas</taxon>
    </lineage>
</organism>
<evidence type="ECO:0000313" key="3">
    <source>
        <dbReference type="EMBL" id="SDN28910.1"/>
    </source>
</evidence>
<dbReference type="Proteomes" id="UP000748067">
    <property type="component" value="Unassembled WGS sequence"/>
</dbReference>
<evidence type="ECO:0000313" key="2">
    <source>
        <dbReference type="EMBL" id="KAF2407126.1"/>
    </source>
</evidence>
<dbReference type="EMBL" id="LT629704">
    <property type="protein sequence ID" value="SDN28910.1"/>
    <property type="molecule type" value="Genomic_DNA"/>
</dbReference>
<sequence>MINVSLLPTHATTLRPTELDRQKTNAPPSQKTADRTPPSAPNVRPILSRAGRALQHCVAEPGPFKAAARQFAEAVVKLADRQLAVAVGNSLVNQLIAAEKYSSDDGLDKVLVPPDSTFGQAWSTFADALESEPFKSFAAAKSIDISHLFINANGELYEKTENRVIRFFPRNDPEWSAASSAVLAAVKTLTGGRSSKIAFYGRDKAPADTVAAFYGLKLGNIYSDNTLPTIDQLLRDERFSALSSDDPLDAPIKQKQRQARERIAGLPPHALSEMFKKFASSTAQQKVQQADRALAQQVSRGMMKLLPETSDYEILPTLAYIPQYSTFNLVRKNLLKALTGSAFTRFAQENNLDPTSVRINPVNGALTGKVNGVNTPFSLNDVSGWTDAWDEIRDAVQHMAAGSDAEVTYPTSTSALLYDVMAFYNEPPPHQHDTRRRKWETRQRVTTLSRIAEINQNNGFKALIDATDDDPASQAVRDQQQAVTQQLSGTAVARSPLEALAAVAQARLPKPPPAVDPMAAIARRQFAGEPNVYSVVARLLSERIKQAAPSLDVDVNHIALETPDADTPGSVKRTPLMTLAMDYLAGGEAPNFTSTDRAFDTRPDLLARTGNAADVPLNLDLTALSGVIGALPGLINPAYDADSREYWNQQAFSTATNTTSAFSGSHRALVSRILRSNLQLASLKQPGLDEEQRKTVDMVVRHPEGSTRPAPLDPYSSKATVYTLAGSTPNTVIHRYLAQSNRAILLLVEPTGKITPYSSWDDLEKAGHAQEELTGNMFDAQADTLIKQHRGDSLFKPPAPAGRQNPTQAKTTLPDWMSNAGEAERFVMHELSQGLASFIQRNKGRAYNSDIKDIRAFAQQQFDRLPESQKLTQHAAENLEVVFKVPYGTLSSGFIDRQTMSLTDMLLNNLSGLPNGQIEVFFKSGLKDEHGADIKVRVPALEKEGVLKTRVTDLDIGKTYPALLKEKLLDDPAKMAERRALFGQQVPIELQLKALELSIKGQAGFNPTGFRYVQAILQPGPGPKTVDGREIVIRPLAFDNKAQGKIDGVEGAYLIEPKDSTTGPHILYRPLMADAPLLQFPTRQALLHAIQQPGKLQNDTLAWLPDDTTRQLYRGNGFKHPNLVIFGFNLGSISANQAIPLAVDTRLQPILQEGKLMEYLYDANAQNLITLAGQQSTSDAQSRWASLKTGGFLLLNAVLPALRGPGAILGLLLQAEGIFKDLEVLGGEGSKGKDAALTDLLVNLATVLAHFKTRPLPEQPTARSARPATRTSLLVDDVAPPTPQSTNRIVLGGAQDIKPLSGDIQAFVDSYNGKQRLNIMGHGEKPLGQAPAYILGEDGKRYEAADIDRELLARGLDIRDYSEARLLACYSSNGGEQSLAAKLFARTGVRVKGFEQEIITDYLDIDDENPFKIYEEAKARYRTQYPAFSDRDIHLMAEKELNRKLAAHDINFNVMKDTGTQIELNIGSDQEPVIYRTKVDYQPRTFGPPKVKPPVEVMMGYSHTAEDPHTELSTRSLTDCSALAVLTDLKDGVYQKRTLMHLTGSNLEFGLFDKDAYQVLDELNTSLANGGKVIFVGGIDSQSTVGMGVVVGQAFNGKKPLLDILKKPGVQTTIASSLGVSIKPDGSFKLIEGTGKGVFNLCARAKSRPHQRCHQPGQWGSDGQSERRQYLLQLERHFGLGRSLERGTGRRPTDGRRLWR</sequence>
<accession>A0A1H0A5V3</accession>
<reference evidence="2 5" key="1">
    <citation type="submission" date="2015-01" db="EMBL/GenBank/DDBJ databases">
        <title>Genome Sequence of Pseudomonas antarctica CMS 35.</title>
        <authorList>
            <person name="Voget S."/>
            <person name="Chow J."/>
            <person name="Daniel R."/>
            <person name="Streit W."/>
        </authorList>
    </citation>
    <scope>NUCLEOTIDE SEQUENCE [LARGE SCALE GENOMIC DNA]</scope>
    <source>
        <strain evidence="2 5">CMS 35</strain>
    </source>
</reference>
<dbReference type="Proteomes" id="UP000182470">
    <property type="component" value="Chromosome I"/>
</dbReference>
<name>A0A1H0A5V3_9PSED</name>
<evidence type="ECO:0000256" key="1">
    <source>
        <dbReference type="SAM" id="MobiDB-lite"/>
    </source>
</evidence>
<evidence type="ECO:0000313" key="4">
    <source>
        <dbReference type="Proteomes" id="UP000182470"/>
    </source>
</evidence>
<evidence type="ECO:0000313" key="5">
    <source>
        <dbReference type="Proteomes" id="UP000748067"/>
    </source>
</evidence>
<keyword evidence="5" id="KW-1185">Reference proteome</keyword>
<gene>
    <name evidence="2" type="ORF">PSAN_40540</name>
    <name evidence="3" type="ORF">SAMN04490179_3503</name>
</gene>